<dbReference type="Pfam" id="PF01145">
    <property type="entry name" value="Band_7"/>
    <property type="match status" value="1"/>
</dbReference>
<dbReference type="EMBL" id="LBQE01000008">
    <property type="protein sequence ID" value="KKP72423.1"/>
    <property type="molecule type" value="Genomic_DNA"/>
</dbReference>
<organism evidence="3 4">
    <name type="scientific">Candidatus Nomurabacteria bacterium GW2011_GWB1_35_20</name>
    <dbReference type="NCBI Taxonomy" id="1618740"/>
    <lineage>
        <taxon>Bacteria</taxon>
        <taxon>Candidatus Nomuraibacteriota</taxon>
    </lineage>
</organism>
<dbReference type="Proteomes" id="UP000034923">
    <property type="component" value="Unassembled WGS sequence"/>
</dbReference>
<accession>A0A0G0BSQ5</accession>
<name>A0A0G0BSQ5_9BACT</name>
<reference evidence="3 4" key="1">
    <citation type="journal article" date="2015" name="Nature">
        <title>rRNA introns, odd ribosomes, and small enigmatic genomes across a large radiation of phyla.</title>
        <authorList>
            <person name="Brown C.T."/>
            <person name="Hug L.A."/>
            <person name="Thomas B.C."/>
            <person name="Sharon I."/>
            <person name="Castelle C.J."/>
            <person name="Singh A."/>
            <person name="Wilkins M.J."/>
            <person name="Williams K.H."/>
            <person name="Banfield J.F."/>
        </authorList>
    </citation>
    <scope>NUCLEOTIDE SEQUENCE [LARGE SCALE GENOMIC DNA]</scope>
</reference>
<feature type="domain" description="Band 7" evidence="2">
    <location>
        <begin position="42"/>
        <end position="278"/>
    </location>
</feature>
<gene>
    <name evidence="3" type="ORF">UR70_C0008G0015</name>
</gene>
<evidence type="ECO:0000313" key="3">
    <source>
        <dbReference type="EMBL" id="KKP72423.1"/>
    </source>
</evidence>
<proteinExistence type="predicted"/>
<dbReference type="InterPro" id="IPR036013">
    <property type="entry name" value="Band_7/SPFH_dom_sf"/>
</dbReference>
<keyword evidence="1" id="KW-1133">Transmembrane helix</keyword>
<evidence type="ECO:0000313" key="4">
    <source>
        <dbReference type="Proteomes" id="UP000034923"/>
    </source>
</evidence>
<evidence type="ECO:0000256" key="1">
    <source>
        <dbReference type="SAM" id="Phobius"/>
    </source>
</evidence>
<sequence>MEIIIIIGVIVITMIVFLNALVIVPEYTFYVWSVLRSRVRGPKGILREGPHIVCPFISSTEKVSLELVKKDIKFSFTTKDGFNMSVEGVFQYRPDPDVLHLKGHPDEGRNVFVTVSEEVILAGVIEAVEARIGGIGGNHPHTVFIESRPALGDIINAILRLARPPHIMHKKSADVPNIKNTNSWGEKDWYFCGNPSCPFDKPINANQLIEFYNFHWPEIRVIKANEKELYDSHSDIEQRYGIDVETFDLGNVNFTSETQAALEEEKQAEARAKAANKRIEIAKKFRTEVEVSPQTAVDQADLLLDPAIKKNIVSIQGEAGILGGIISAFTKKGGE</sequence>
<keyword evidence="1" id="KW-0812">Transmembrane</keyword>
<comment type="caution">
    <text evidence="3">The sequence shown here is derived from an EMBL/GenBank/DDBJ whole genome shotgun (WGS) entry which is preliminary data.</text>
</comment>
<keyword evidence="1" id="KW-0472">Membrane</keyword>
<feature type="transmembrane region" description="Helical" evidence="1">
    <location>
        <begin position="6"/>
        <end position="30"/>
    </location>
</feature>
<dbReference type="AlphaFoldDB" id="A0A0G0BSQ5"/>
<dbReference type="InterPro" id="IPR001107">
    <property type="entry name" value="Band_7"/>
</dbReference>
<protein>
    <recommendedName>
        <fullName evidence="2">Band 7 domain-containing protein</fullName>
    </recommendedName>
</protein>
<evidence type="ECO:0000259" key="2">
    <source>
        <dbReference type="Pfam" id="PF01145"/>
    </source>
</evidence>
<dbReference type="Gene3D" id="3.30.479.30">
    <property type="entry name" value="Band 7 domain"/>
    <property type="match status" value="1"/>
</dbReference>